<dbReference type="Proteomes" id="UP000184191">
    <property type="component" value="Unassembled WGS sequence"/>
</dbReference>
<reference evidence="2" key="1">
    <citation type="submission" date="2016-11" db="EMBL/GenBank/DDBJ databases">
        <authorList>
            <person name="Varghese N."/>
            <person name="Submissions S."/>
        </authorList>
    </citation>
    <scope>NUCLEOTIDE SEQUENCE [LARGE SCALE GENOMIC DNA]</scope>
    <source>
        <strain evidence="2">DSM 29327</strain>
    </source>
</reference>
<evidence type="ECO:0000313" key="1">
    <source>
        <dbReference type="EMBL" id="SHL26681.1"/>
    </source>
</evidence>
<dbReference type="EMBL" id="FRBN01000009">
    <property type="protein sequence ID" value="SHL26681.1"/>
    <property type="molecule type" value="Genomic_DNA"/>
</dbReference>
<organism evidence="1 2">
    <name type="scientific">Roseovarius marisflavi</name>
    <dbReference type="NCBI Taxonomy" id="1054996"/>
    <lineage>
        <taxon>Bacteria</taxon>
        <taxon>Pseudomonadati</taxon>
        <taxon>Pseudomonadota</taxon>
        <taxon>Alphaproteobacteria</taxon>
        <taxon>Rhodobacterales</taxon>
        <taxon>Roseobacteraceae</taxon>
        <taxon>Roseovarius</taxon>
    </lineage>
</organism>
<accession>A0A1M6Z8A2</accession>
<proteinExistence type="predicted"/>
<gene>
    <name evidence="1" type="ORF">SAMN05444414_10946</name>
</gene>
<dbReference type="RefSeq" id="WP_073197621.1">
    <property type="nucleotide sequence ID" value="NZ_FRBN01000009.1"/>
</dbReference>
<evidence type="ECO:0000313" key="2">
    <source>
        <dbReference type="Proteomes" id="UP000184191"/>
    </source>
</evidence>
<protein>
    <submittedName>
        <fullName evidence="1">Uncharacterized protein</fullName>
    </submittedName>
</protein>
<name>A0A1M6Z8A2_9RHOB</name>
<dbReference type="AlphaFoldDB" id="A0A1M6Z8A2"/>
<dbReference type="STRING" id="1054996.SAMN05444414_10946"/>
<sequence>MIDTVLRAFLGRGFAKFGREKAYDISYMQEVVTLWPVAGLRYMVLPAFSRMIGPTPEIWTGAILASTLEGDCGSCAQLVCNDAVEMGVSAAMIAACLRRDFKAAGPVGLGFRFAEAVIGGTPDVDVLRREIRDAFGERAAIAAAFAAASGRVYPVLKRGLGHGGACQKIVLGGCDHSVVKESA</sequence>
<keyword evidence="2" id="KW-1185">Reference proteome</keyword>